<sequence>MENNTTNIDVKQMDSGSQSSSFTNDLFGSKESAAPPASSTGIFSSIFSPPSAVRGRNGSTSELMESIQRHSAGSQVWNKETPEDLAKKNEGASHCLSNKERSSIFQERAEPCPLSSSLYYGGQEDMYMQSSNPQSLGSYPGFKNDGKEDEENGNNSHTASRGNWWQGISEALAVDHIEYLVEDKGLLFRQAIVDRTSTFFMGSSYYVVQKLMLIPIKDEQVWCLFPPRIM</sequence>
<feature type="region of interest" description="Disordered" evidence="1">
    <location>
        <begin position="130"/>
        <end position="160"/>
    </location>
</feature>
<protein>
    <submittedName>
        <fullName evidence="2">Uncharacterized protein</fullName>
    </submittedName>
</protein>
<feature type="region of interest" description="Disordered" evidence="1">
    <location>
        <begin position="1"/>
        <end position="64"/>
    </location>
</feature>
<evidence type="ECO:0000256" key="1">
    <source>
        <dbReference type="SAM" id="MobiDB-lite"/>
    </source>
</evidence>
<feature type="compositionally biased region" description="Polar residues" evidence="1">
    <location>
        <begin position="37"/>
        <end position="48"/>
    </location>
</feature>
<dbReference type="AlphaFoldDB" id="A0ABD2ZIS1"/>
<accession>A0ABD2ZIS1</accession>
<dbReference type="PANTHER" id="PTHR33738:SF8">
    <property type="entry name" value="OS05G0454500 PROTEIN"/>
    <property type="match status" value="1"/>
</dbReference>
<evidence type="ECO:0000313" key="3">
    <source>
        <dbReference type="Proteomes" id="UP001630127"/>
    </source>
</evidence>
<gene>
    <name evidence="2" type="ORF">ACH5RR_020719</name>
</gene>
<proteinExistence type="predicted"/>
<keyword evidence="3" id="KW-1185">Reference proteome</keyword>
<name>A0ABD2ZIS1_9GENT</name>
<comment type="caution">
    <text evidence="2">The sequence shown here is derived from an EMBL/GenBank/DDBJ whole genome shotgun (WGS) entry which is preliminary data.</text>
</comment>
<dbReference type="EMBL" id="JBJUIK010000009">
    <property type="protein sequence ID" value="KAL3518130.1"/>
    <property type="molecule type" value="Genomic_DNA"/>
</dbReference>
<dbReference type="Proteomes" id="UP001630127">
    <property type="component" value="Unassembled WGS sequence"/>
</dbReference>
<organism evidence="2 3">
    <name type="scientific">Cinchona calisaya</name>
    <dbReference type="NCBI Taxonomy" id="153742"/>
    <lineage>
        <taxon>Eukaryota</taxon>
        <taxon>Viridiplantae</taxon>
        <taxon>Streptophyta</taxon>
        <taxon>Embryophyta</taxon>
        <taxon>Tracheophyta</taxon>
        <taxon>Spermatophyta</taxon>
        <taxon>Magnoliopsida</taxon>
        <taxon>eudicotyledons</taxon>
        <taxon>Gunneridae</taxon>
        <taxon>Pentapetalae</taxon>
        <taxon>asterids</taxon>
        <taxon>lamiids</taxon>
        <taxon>Gentianales</taxon>
        <taxon>Rubiaceae</taxon>
        <taxon>Cinchonoideae</taxon>
        <taxon>Cinchoneae</taxon>
        <taxon>Cinchona</taxon>
    </lineage>
</organism>
<feature type="compositionally biased region" description="Polar residues" evidence="1">
    <location>
        <begin position="1"/>
        <end position="26"/>
    </location>
</feature>
<dbReference type="PANTHER" id="PTHR33738">
    <property type="entry name" value="EMB|CAB82975.1"/>
    <property type="match status" value="1"/>
</dbReference>
<reference evidence="2 3" key="1">
    <citation type="submission" date="2024-11" db="EMBL/GenBank/DDBJ databases">
        <title>A near-complete genome assembly of Cinchona calisaya.</title>
        <authorList>
            <person name="Lian D.C."/>
            <person name="Zhao X.W."/>
            <person name="Wei L."/>
        </authorList>
    </citation>
    <scope>NUCLEOTIDE SEQUENCE [LARGE SCALE GENOMIC DNA]</scope>
    <source>
        <tissue evidence="2">Nenye</tissue>
    </source>
</reference>
<evidence type="ECO:0000313" key="2">
    <source>
        <dbReference type="EMBL" id="KAL3518130.1"/>
    </source>
</evidence>